<keyword evidence="1" id="KW-0472">Membrane</keyword>
<feature type="transmembrane region" description="Helical" evidence="1">
    <location>
        <begin position="195"/>
        <end position="218"/>
    </location>
</feature>
<feature type="domain" description="CAAX prenyl protease 2/Lysostaphin resistance protein A-like" evidence="2">
    <location>
        <begin position="128"/>
        <end position="234"/>
    </location>
</feature>
<dbReference type="EMBL" id="FMUS01000010">
    <property type="protein sequence ID" value="SCY53940.1"/>
    <property type="molecule type" value="Genomic_DNA"/>
</dbReference>
<dbReference type="AlphaFoldDB" id="A0A1G5GRY1"/>
<proteinExistence type="predicted"/>
<dbReference type="GO" id="GO:0004175">
    <property type="term" value="F:endopeptidase activity"/>
    <property type="evidence" value="ECO:0007669"/>
    <property type="project" value="UniProtKB-ARBA"/>
</dbReference>
<organism evidence="3 4">
    <name type="scientific">Alkaliphilus peptidifermentans DSM 18978</name>
    <dbReference type="NCBI Taxonomy" id="1120976"/>
    <lineage>
        <taxon>Bacteria</taxon>
        <taxon>Bacillati</taxon>
        <taxon>Bacillota</taxon>
        <taxon>Clostridia</taxon>
        <taxon>Peptostreptococcales</taxon>
        <taxon>Natronincolaceae</taxon>
        <taxon>Alkaliphilus</taxon>
    </lineage>
</organism>
<evidence type="ECO:0000256" key="1">
    <source>
        <dbReference type="SAM" id="Phobius"/>
    </source>
</evidence>
<feature type="transmembrane region" description="Helical" evidence="1">
    <location>
        <begin position="118"/>
        <end position="140"/>
    </location>
</feature>
<feature type="transmembrane region" description="Helical" evidence="1">
    <location>
        <begin position="80"/>
        <end position="103"/>
    </location>
</feature>
<keyword evidence="3" id="KW-0645">Protease</keyword>
<feature type="transmembrane region" description="Helical" evidence="1">
    <location>
        <begin position="225"/>
        <end position="242"/>
    </location>
</feature>
<feature type="transmembrane region" description="Helical" evidence="1">
    <location>
        <begin position="161"/>
        <end position="183"/>
    </location>
</feature>
<evidence type="ECO:0000259" key="2">
    <source>
        <dbReference type="Pfam" id="PF02517"/>
    </source>
</evidence>
<dbReference type="GO" id="GO:0080120">
    <property type="term" value="P:CAAX-box protein maturation"/>
    <property type="evidence" value="ECO:0007669"/>
    <property type="project" value="UniProtKB-ARBA"/>
</dbReference>
<dbReference type="Pfam" id="PF02517">
    <property type="entry name" value="Rce1-like"/>
    <property type="match status" value="1"/>
</dbReference>
<feature type="transmembrane region" description="Helical" evidence="1">
    <location>
        <begin position="254"/>
        <end position="272"/>
    </location>
</feature>
<evidence type="ECO:0000313" key="3">
    <source>
        <dbReference type="EMBL" id="SCY53940.1"/>
    </source>
</evidence>
<accession>A0A1G5GRY1</accession>
<keyword evidence="3" id="KW-0378">Hydrolase</keyword>
<name>A0A1G5GRY1_9FIRM</name>
<gene>
    <name evidence="3" type="ORF">SAMN03080606_01747</name>
</gene>
<evidence type="ECO:0000313" key="4">
    <source>
        <dbReference type="Proteomes" id="UP000198636"/>
    </source>
</evidence>
<reference evidence="3 4" key="1">
    <citation type="submission" date="2016-10" db="EMBL/GenBank/DDBJ databases">
        <authorList>
            <person name="de Groot N.N."/>
        </authorList>
    </citation>
    <scope>NUCLEOTIDE SEQUENCE [LARGE SCALE GENOMIC DNA]</scope>
    <source>
        <strain evidence="3 4">DSM 18978</strain>
    </source>
</reference>
<dbReference type="Proteomes" id="UP000198636">
    <property type="component" value="Unassembled WGS sequence"/>
</dbReference>
<dbReference type="STRING" id="1120976.SAMN03080606_01747"/>
<dbReference type="GO" id="GO:0006508">
    <property type="term" value="P:proteolysis"/>
    <property type="evidence" value="ECO:0007669"/>
    <property type="project" value="UniProtKB-KW"/>
</dbReference>
<keyword evidence="1" id="KW-0812">Transmembrane</keyword>
<keyword evidence="4" id="KW-1185">Reference proteome</keyword>
<dbReference type="OrthoDB" id="357883at2"/>
<sequence>MKQEFEMNICTKPIVMGLILTFAALIFRIIDIFVLKHDELLGEIILSKAIGFIIVVLFLRIAGKSLKDIGYSRKNSSSAFIIGGLATLLLLILSYLFELILYYSHSPQVIFTAIDPKAGVAGGLLFGILLTIGNIINCFMEESLFRGTLIQLFRKKYQIRTTIVLQALIFGIWHIPWAIKWYISGIVTTPMEITGAIIMNFIPQFLMGIVWGVMFYYTQSIWAPWISHFLINTILNLVHTSYLNELNLGMVSRMGFFILISLASIPMIKIYTSKRKLAPLNTWNFMCEVAKEK</sequence>
<feature type="transmembrane region" description="Helical" evidence="1">
    <location>
        <begin position="12"/>
        <end position="34"/>
    </location>
</feature>
<feature type="transmembrane region" description="Helical" evidence="1">
    <location>
        <begin position="40"/>
        <end position="59"/>
    </location>
</feature>
<keyword evidence="1" id="KW-1133">Transmembrane helix</keyword>
<dbReference type="InterPro" id="IPR003675">
    <property type="entry name" value="Rce1/LyrA-like_dom"/>
</dbReference>
<dbReference type="RefSeq" id="WP_091542381.1">
    <property type="nucleotide sequence ID" value="NZ_FMUS01000010.1"/>
</dbReference>
<protein>
    <submittedName>
        <fullName evidence="3">Membrane protease YdiL, CAAX protease family</fullName>
    </submittedName>
</protein>